<feature type="domain" description="CNNM transmembrane" evidence="14">
    <location>
        <begin position="13"/>
        <end position="203"/>
    </location>
</feature>
<evidence type="ECO:0000256" key="1">
    <source>
        <dbReference type="ARBA" id="ARBA00004651"/>
    </source>
</evidence>
<keyword evidence="3" id="KW-1003">Cell membrane</keyword>
<dbReference type="SUPFAM" id="SSF56176">
    <property type="entry name" value="FAD-binding/transporter-associated domain-like"/>
    <property type="match status" value="1"/>
</dbReference>
<dbReference type="PROSITE" id="PS51846">
    <property type="entry name" value="CNNM"/>
    <property type="match status" value="1"/>
</dbReference>
<dbReference type="Pfam" id="PF03471">
    <property type="entry name" value="CorC_HlyC"/>
    <property type="match status" value="1"/>
</dbReference>
<keyword evidence="16" id="KW-1185">Reference proteome</keyword>
<proteinExistence type="inferred from homology"/>
<evidence type="ECO:0000256" key="12">
    <source>
        <dbReference type="SAM" id="Phobius"/>
    </source>
</evidence>
<dbReference type="OrthoDB" id="9805314at2"/>
<evidence type="ECO:0000256" key="3">
    <source>
        <dbReference type="ARBA" id="ARBA00022475"/>
    </source>
</evidence>
<dbReference type="PROSITE" id="PS51371">
    <property type="entry name" value="CBS"/>
    <property type="match status" value="2"/>
</dbReference>
<dbReference type="Gene3D" id="3.30.465.10">
    <property type="match status" value="1"/>
</dbReference>
<name>A0L501_MAGMM</name>
<keyword evidence="6 10" id="KW-1133">Transmembrane helix</keyword>
<dbReference type="InterPro" id="IPR005170">
    <property type="entry name" value="Transptr-assoc_dom"/>
</dbReference>
<comment type="subcellular location">
    <subcellularLocation>
        <location evidence="1">Cell membrane</location>
        <topology evidence="1">Multi-pass membrane protein</topology>
    </subcellularLocation>
</comment>
<feature type="transmembrane region" description="Helical" evidence="12">
    <location>
        <begin position="21"/>
        <end position="44"/>
    </location>
</feature>
<dbReference type="SUPFAM" id="SSF54631">
    <property type="entry name" value="CBS-domain pair"/>
    <property type="match status" value="1"/>
</dbReference>
<evidence type="ECO:0000313" key="15">
    <source>
        <dbReference type="EMBL" id="ABK43044.1"/>
    </source>
</evidence>
<dbReference type="PANTHER" id="PTHR22777:SF32">
    <property type="entry name" value="UPF0053 INNER MEMBRANE PROTEIN YFJD"/>
    <property type="match status" value="1"/>
</dbReference>
<dbReference type="InterPro" id="IPR000644">
    <property type="entry name" value="CBS_dom"/>
</dbReference>
<dbReference type="SMART" id="SM00116">
    <property type="entry name" value="CBS"/>
    <property type="match status" value="2"/>
</dbReference>
<evidence type="ECO:0000256" key="4">
    <source>
        <dbReference type="ARBA" id="ARBA00022692"/>
    </source>
</evidence>
<dbReference type="PANTHER" id="PTHR22777">
    <property type="entry name" value="HEMOLYSIN-RELATED"/>
    <property type="match status" value="1"/>
</dbReference>
<evidence type="ECO:0000256" key="9">
    <source>
        <dbReference type="PROSITE-ProRule" id="PRU00703"/>
    </source>
</evidence>
<feature type="domain" description="CBS" evidence="13">
    <location>
        <begin position="222"/>
        <end position="281"/>
    </location>
</feature>
<dbReference type="CDD" id="cd04590">
    <property type="entry name" value="CBS_pair_CorC_HlyC_assoc"/>
    <property type="match status" value="1"/>
</dbReference>
<keyword evidence="7 9" id="KW-0129">CBS domain</keyword>
<evidence type="ECO:0000256" key="5">
    <source>
        <dbReference type="ARBA" id="ARBA00022737"/>
    </source>
</evidence>
<evidence type="ECO:0000256" key="6">
    <source>
        <dbReference type="ARBA" id="ARBA00022989"/>
    </source>
</evidence>
<accession>A0L501</accession>
<dbReference type="GO" id="GO:0050660">
    <property type="term" value="F:flavin adenine dinucleotide binding"/>
    <property type="evidence" value="ECO:0007669"/>
    <property type="project" value="InterPro"/>
</dbReference>
<reference evidence="16" key="1">
    <citation type="journal article" date="2009" name="Appl. Environ. Microbiol.">
        <title>Complete genome sequence of the chemolithoautotrophic marine magnetotactic coccus strain MC-1.</title>
        <authorList>
            <person name="Schubbe S."/>
            <person name="Williams T.J."/>
            <person name="Xie G."/>
            <person name="Kiss H.E."/>
            <person name="Brettin T.S."/>
            <person name="Martinez D."/>
            <person name="Ross C.A."/>
            <person name="Schuler D."/>
            <person name="Cox B.L."/>
            <person name="Nealson K.H."/>
            <person name="Bazylinski D.A."/>
        </authorList>
    </citation>
    <scope>NUCLEOTIDE SEQUENCE [LARGE SCALE GENOMIC DNA]</scope>
    <source>
        <strain evidence="16">ATCC BAA-1437 / JCM 17883 / MC-1</strain>
    </source>
</reference>
<organism evidence="15 16">
    <name type="scientific">Magnetococcus marinus (strain ATCC BAA-1437 / JCM 17883 / MC-1)</name>
    <dbReference type="NCBI Taxonomy" id="156889"/>
    <lineage>
        <taxon>Bacteria</taxon>
        <taxon>Pseudomonadati</taxon>
        <taxon>Pseudomonadota</taxon>
        <taxon>Magnetococcia</taxon>
        <taxon>Magnetococcales</taxon>
        <taxon>Magnetococcaceae</taxon>
        <taxon>Magnetococcus</taxon>
    </lineage>
</organism>
<dbReference type="SMART" id="SM01091">
    <property type="entry name" value="CorC_HlyC"/>
    <property type="match status" value="1"/>
</dbReference>
<dbReference type="EMBL" id="CP000471">
    <property type="protein sequence ID" value="ABK43044.1"/>
    <property type="molecule type" value="Genomic_DNA"/>
</dbReference>
<keyword evidence="5" id="KW-0677">Repeat</keyword>
<dbReference type="Proteomes" id="UP000002586">
    <property type="component" value="Chromosome"/>
</dbReference>
<feature type="compositionally biased region" description="Basic and acidic residues" evidence="11">
    <location>
        <begin position="502"/>
        <end position="516"/>
    </location>
</feature>
<feature type="region of interest" description="Disordered" evidence="11">
    <location>
        <begin position="432"/>
        <end position="565"/>
    </location>
</feature>
<evidence type="ECO:0000256" key="11">
    <source>
        <dbReference type="SAM" id="MobiDB-lite"/>
    </source>
</evidence>
<comment type="similarity">
    <text evidence="2">Belongs to the UPF0053 family.</text>
</comment>
<evidence type="ECO:0000256" key="7">
    <source>
        <dbReference type="ARBA" id="ARBA00023122"/>
    </source>
</evidence>
<dbReference type="InterPro" id="IPR044751">
    <property type="entry name" value="Ion_transp-like_CBS"/>
</dbReference>
<gene>
    <name evidence="15" type="ordered locus">Mmc1_0519</name>
</gene>
<dbReference type="AlphaFoldDB" id="A0L501"/>
<evidence type="ECO:0000259" key="14">
    <source>
        <dbReference type="PROSITE" id="PS51846"/>
    </source>
</evidence>
<dbReference type="HOGENOM" id="CLU_015237_4_1_5"/>
<sequence length="565" mass="62793">MDGSTLLPVFTTQELEFALRILLQVFLMIAAAMFSGSETALFSLSRLDLQKLRTTRNPYSDRIHEMLDEPRRLIISILCGNELLNIASSSNMAAILLLSFGSEDVGLLNVLVMVPLLLLVAEVTPKTFAVTFPIKFSTRISARILPKWIIFISPLRETIRLIADRITTLIVGEQVQQENILQKDEFRTLVEEGADHGALDASERVLIDNMLEASETEVLHIMTPRTRLHLLNANDPLPKILKRFRKYRHPRVPVIRGHADNILGMLHSEDVLRLLRSQRPLEEVRIEELLRPVHYVPPTKTVDEMFDYFQAHNTRAAIILGEYGGVTGIVTMKDVLTFIFGEISGAGKSKAYYKEKDNNIYIIPGDMRLIDFEDLTAFGIDDSMMTTIGGVAFRLFDRLPKVGDALVNDGLRFTVLEMDGLRIKTLRVGKSSVDNGLPDEQEAPHPLESPSTVEVDESGHAPTDHGSADAEQQVLLRDDEEPEAASEVSLMEAARANPEETACEKPEETAREKPDESPVAETPVVAAETQTPAPTKVKSKKRKAAALEKELHTPDAPTATPSGEV</sequence>
<dbReference type="Pfam" id="PF00571">
    <property type="entry name" value="CBS"/>
    <property type="match status" value="2"/>
</dbReference>
<dbReference type="Gene3D" id="3.90.1280.20">
    <property type="match status" value="1"/>
</dbReference>
<reference evidence="15 16" key="2">
    <citation type="journal article" date="2012" name="Int. J. Syst. Evol. Microbiol.">
        <title>Magnetococcus marinus gen. nov., sp. nov., a marine, magnetotactic bacterium that represents a novel lineage (Magnetococcaceae fam. nov.; Magnetococcales ord. nov.) at the base of the Alphaproteobacteria.</title>
        <authorList>
            <person name="Bazylinski D.A."/>
            <person name="Williams T.J."/>
            <person name="Lefevre C.T."/>
            <person name="Berg R.J."/>
            <person name="Zhang C.L."/>
            <person name="Bowser S.S."/>
            <person name="Dean A.J."/>
            <person name="Beveridge T.J."/>
        </authorList>
    </citation>
    <scope>NUCLEOTIDE SEQUENCE [LARGE SCALE GENOMIC DNA]</scope>
    <source>
        <strain evidence="16">ATCC BAA-1437 / JCM 17883 / MC-1</strain>
    </source>
</reference>
<evidence type="ECO:0000256" key="10">
    <source>
        <dbReference type="PROSITE-ProRule" id="PRU01193"/>
    </source>
</evidence>
<feature type="compositionally biased region" description="Basic and acidic residues" evidence="11">
    <location>
        <begin position="457"/>
        <end position="468"/>
    </location>
</feature>
<dbReference type="InterPro" id="IPR046342">
    <property type="entry name" value="CBS_dom_sf"/>
</dbReference>
<dbReference type="KEGG" id="mgm:Mmc1_0519"/>
<dbReference type="eggNOG" id="COG1253">
    <property type="taxonomic scope" value="Bacteria"/>
</dbReference>
<evidence type="ECO:0000256" key="8">
    <source>
        <dbReference type="ARBA" id="ARBA00023136"/>
    </source>
</evidence>
<evidence type="ECO:0000259" key="13">
    <source>
        <dbReference type="PROSITE" id="PS51371"/>
    </source>
</evidence>
<dbReference type="Pfam" id="PF01595">
    <property type="entry name" value="CNNM"/>
    <property type="match status" value="1"/>
</dbReference>
<dbReference type="InterPro" id="IPR036318">
    <property type="entry name" value="FAD-bd_PCMH-like_sf"/>
</dbReference>
<dbReference type="Gene3D" id="3.10.580.10">
    <property type="entry name" value="CBS-domain"/>
    <property type="match status" value="1"/>
</dbReference>
<dbReference type="STRING" id="156889.Mmc1_0519"/>
<dbReference type="InterPro" id="IPR016169">
    <property type="entry name" value="FAD-bd_PCMH_sub2"/>
</dbReference>
<feature type="domain" description="CBS" evidence="13">
    <location>
        <begin position="289"/>
        <end position="345"/>
    </location>
</feature>
<dbReference type="RefSeq" id="WP_011712211.1">
    <property type="nucleotide sequence ID" value="NC_008576.1"/>
</dbReference>
<keyword evidence="4 10" id="KW-0812">Transmembrane</keyword>
<evidence type="ECO:0000256" key="2">
    <source>
        <dbReference type="ARBA" id="ARBA00006337"/>
    </source>
</evidence>
<protein>
    <submittedName>
        <fullName evidence="15">CBS domain containing protein</fullName>
    </submittedName>
</protein>
<evidence type="ECO:0000313" key="16">
    <source>
        <dbReference type="Proteomes" id="UP000002586"/>
    </source>
</evidence>
<keyword evidence="8 10" id="KW-0472">Membrane</keyword>
<dbReference type="InterPro" id="IPR002550">
    <property type="entry name" value="CNNM"/>
</dbReference>
<dbReference type="GO" id="GO:0005886">
    <property type="term" value="C:plasma membrane"/>
    <property type="evidence" value="ECO:0007669"/>
    <property type="project" value="UniProtKB-SubCell"/>
</dbReference>